<dbReference type="PANTHER" id="PTHR42912:SF80">
    <property type="entry name" value="METHYLTRANSFERASE DOMAIN-CONTAINING PROTEIN"/>
    <property type="match status" value="1"/>
</dbReference>
<evidence type="ECO:0000259" key="1">
    <source>
        <dbReference type="Pfam" id="PF08241"/>
    </source>
</evidence>
<sequence>MTDELDPRITHSLETYDERTLRIYDTLVLRLFCPLVWGCGIGPMRRLYDRSVGRRHLDVGPGTGYFVDKTRWRVKDPEITLLDLNTECLTVSARRLARFKPETCQANLLDPLPLPPDHFDSVGLNLVLHCIPGGWEEKGIIFEHLAKVVRPGGRIFGTTILAEGVPMNAVTHRALLEQHERGNFQNQGDDPDGLRRQLKRHLPDHQLVIKGTTALFRAVVA</sequence>
<dbReference type="CDD" id="cd02440">
    <property type="entry name" value="AdoMet_MTases"/>
    <property type="match status" value="1"/>
</dbReference>
<dbReference type="EC" id="2.1.-.-" evidence="2"/>
<feature type="domain" description="Methyltransferase type 11" evidence="1">
    <location>
        <begin position="57"/>
        <end position="156"/>
    </location>
</feature>
<keyword evidence="2" id="KW-0808">Transferase</keyword>
<dbReference type="EMBL" id="JBHLUD010000004">
    <property type="protein sequence ID" value="MFC0542869.1"/>
    <property type="molecule type" value="Genomic_DNA"/>
</dbReference>
<keyword evidence="2" id="KW-0489">Methyltransferase</keyword>
<gene>
    <name evidence="2" type="ORF">ACFFH7_15330</name>
</gene>
<name>A0ABV6MRF8_9PSEU</name>
<dbReference type="InterPro" id="IPR013216">
    <property type="entry name" value="Methyltransf_11"/>
</dbReference>
<dbReference type="Gene3D" id="3.40.50.150">
    <property type="entry name" value="Vaccinia Virus protein VP39"/>
    <property type="match status" value="1"/>
</dbReference>
<evidence type="ECO:0000313" key="3">
    <source>
        <dbReference type="Proteomes" id="UP001589810"/>
    </source>
</evidence>
<dbReference type="GO" id="GO:0032259">
    <property type="term" value="P:methylation"/>
    <property type="evidence" value="ECO:0007669"/>
    <property type="project" value="UniProtKB-KW"/>
</dbReference>
<dbReference type="Proteomes" id="UP001589810">
    <property type="component" value="Unassembled WGS sequence"/>
</dbReference>
<dbReference type="Pfam" id="PF08241">
    <property type="entry name" value="Methyltransf_11"/>
    <property type="match status" value="1"/>
</dbReference>
<dbReference type="InterPro" id="IPR016584">
    <property type="entry name" value="MeTrfase_VrtF"/>
</dbReference>
<dbReference type="PANTHER" id="PTHR42912">
    <property type="entry name" value="METHYLTRANSFERASE"/>
    <property type="match status" value="1"/>
</dbReference>
<dbReference type="SUPFAM" id="SSF53335">
    <property type="entry name" value="S-adenosyl-L-methionine-dependent methyltransferases"/>
    <property type="match status" value="1"/>
</dbReference>
<dbReference type="RefSeq" id="WP_273941279.1">
    <property type="nucleotide sequence ID" value="NZ_CP097263.1"/>
</dbReference>
<dbReference type="InterPro" id="IPR029063">
    <property type="entry name" value="SAM-dependent_MTases_sf"/>
</dbReference>
<evidence type="ECO:0000313" key="2">
    <source>
        <dbReference type="EMBL" id="MFC0542869.1"/>
    </source>
</evidence>
<organism evidence="2 3">
    <name type="scientific">Kutzneria chonburiensis</name>
    <dbReference type="NCBI Taxonomy" id="1483604"/>
    <lineage>
        <taxon>Bacteria</taxon>
        <taxon>Bacillati</taxon>
        <taxon>Actinomycetota</taxon>
        <taxon>Actinomycetes</taxon>
        <taxon>Pseudonocardiales</taxon>
        <taxon>Pseudonocardiaceae</taxon>
        <taxon>Kutzneria</taxon>
    </lineage>
</organism>
<comment type="caution">
    <text evidence="2">The sequence shown here is derived from an EMBL/GenBank/DDBJ whole genome shotgun (WGS) entry which is preliminary data.</text>
</comment>
<reference evidence="2 3" key="1">
    <citation type="submission" date="2024-09" db="EMBL/GenBank/DDBJ databases">
        <authorList>
            <person name="Sun Q."/>
            <person name="Mori K."/>
        </authorList>
    </citation>
    <scope>NUCLEOTIDE SEQUENCE [LARGE SCALE GENOMIC DNA]</scope>
    <source>
        <strain evidence="2 3">TBRC 1432</strain>
    </source>
</reference>
<dbReference type="InterPro" id="IPR050508">
    <property type="entry name" value="Methyltransf_Superfamily"/>
</dbReference>
<dbReference type="GO" id="GO:0008168">
    <property type="term" value="F:methyltransferase activity"/>
    <property type="evidence" value="ECO:0007669"/>
    <property type="project" value="UniProtKB-KW"/>
</dbReference>
<accession>A0ABV6MRF8</accession>
<protein>
    <submittedName>
        <fullName evidence="2">Class I SAM-dependent methyltransferase</fullName>
        <ecNumber evidence="2">2.1.-.-</ecNumber>
    </submittedName>
</protein>
<proteinExistence type="predicted"/>
<keyword evidence="3" id="KW-1185">Reference proteome</keyword>
<dbReference type="PIRSF" id="PIRSF011491">
    <property type="entry name" value="Mtase_YbcY_prd"/>
    <property type="match status" value="1"/>
</dbReference>